<keyword evidence="1" id="KW-1133">Transmembrane helix</keyword>
<proteinExistence type="predicted"/>
<gene>
    <name evidence="2" type="ORF">Ddye_025851</name>
</gene>
<feature type="transmembrane region" description="Helical" evidence="1">
    <location>
        <begin position="28"/>
        <end position="44"/>
    </location>
</feature>
<name>A0AAD9WNX4_9ROSI</name>
<dbReference type="EMBL" id="JANJYI010000008">
    <property type="protein sequence ID" value="KAK2638056.1"/>
    <property type="molecule type" value="Genomic_DNA"/>
</dbReference>
<keyword evidence="1" id="KW-0472">Membrane</keyword>
<keyword evidence="3" id="KW-1185">Reference proteome</keyword>
<evidence type="ECO:0000256" key="1">
    <source>
        <dbReference type="SAM" id="Phobius"/>
    </source>
</evidence>
<dbReference type="AlphaFoldDB" id="A0AAD9WNX4"/>
<reference evidence="2" key="1">
    <citation type="journal article" date="2023" name="Plant J.">
        <title>Genome sequences and population genomics provide insights into the demographic history, inbreeding, and mutation load of two 'living fossil' tree species of Dipteronia.</title>
        <authorList>
            <person name="Feng Y."/>
            <person name="Comes H.P."/>
            <person name="Chen J."/>
            <person name="Zhu S."/>
            <person name="Lu R."/>
            <person name="Zhang X."/>
            <person name="Li P."/>
            <person name="Qiu J."/>
            <person name="Olsen K.M."/>
            <person name="Qiu Y."/>
        </authorList>
    </citation>
    <scope>NUCLEOTIDE SEQUENCE</scope>
    <source>
        <strain evidence="2">KIB01</strain>
    </source>
</reference>
<evidence type="ECO:0000313" key="2">
    <source>
        <dbReference type="EMBL" id="KAK2638056.1"/>
    </source>
</evidence>
<sequence>MIRRRYNKLEGLKGDYGIWMSDKRNMKAIVISYFLTLFFAQPILDRCDNLPCYFHGLADKMYDYLHRVINEEDVKSAIFGIGGLKDPGPNGLPAMFF</sequence>
<organism evidence="2 3">
    <name type="scientific">Dipteronia dyeriana</name>
    <dbReference type="NCBI Taxonomy" id="168575"/>
    <lineage>
        <taxon>Eukaryota</taxon>
        <taxon>Viridiplantae</taxon>
        <taxon>Streptophyta</taxon>
        <taxon>Embryophyta</taxon>
        <taxon>Tracheophyta</taxon>
        <taxon>Spermatophyta</taxon>
        <taxon>Magnoliopsida</taxon>
        <taxon>eudicotyledons</taxon>
        <taxon>Gunneridae</taxon>
        <taxon>Pentapetalae</taxon>
        <taxon>rosids</taxon>
        <taxon>malvids</taxon>
        <taxon>Sapindales</taxon>
        <taxon>Sapindaceae</taxon>
        <taxon>Hippocastanoideae</taxon>
        <taxon>Acereae</taxon>
        <taxon>Dipteronia</taxon>
    </lineage>
</organism>
<accession>A0AAD9WNX4</accession>
<dbReference type="Proteomes" id="UP001280121">
    <property type="component" value="Unassembled WGS sequence"/>
</dbReference>
<comment type="caution">
    <text evidence="2">The sequence shown here is derived from an EMBL/GenBank/DDBJ whole genome shotgun (WGS) entry which is preliminary data.</text>
</comment>
<keyword evidence="1" id="KW-0812">Transmembrane</keyword>
<evidence type="ECO:0000313" key="3">
    <source>
        <dbReference type="Proteomes" id="UP001280121"/>
    </source>
</evidence>
<protein>
    <submittedName>
        <fullName evidence="2">Uncharacterized protein</fullName>
    </submittedName>
</protein>